<dbReference type="InterPro" id="IPR011009">
    <property type="entry name" value="Kinase-like_dom_sf"/>
</dbReference>
<dbReference type="PROSITE" id="PS50011">
    <property type="entry name" value="PROTEIN_KINASE_DOM"/>
    <property type="match status" value="1"/>
</dbReference>
<accession>A0A397W0H0</accession>
<dbReference type="GO" id="GO:0004674">
    <property type="term" value="F:protein serine/threonine kinase activity"/>
    <property type="evidence" value="ECO:0007669"/>
    <property type="project" value="TreeGrafter"/>
</dbReference>
<feature type="domain" description="Protein kinase" evidence="1">
    <location>
        <begin position="1"/>
        <end position="156"/>
    </location>
</feature>
<reference evidence="2 3" key="1">
    <citation type="submission" date="2018-06" db="EMBL/GenBank/DDBJ databases">
        <title>Comparative genomics reveals the genomic features of Rhizophagus irregularis, R. cerebriforme, R. diaphanum and Gigaspora rosea, and their symbiotic lifestyle signature.</title>
        <authorList>
            <person name="Morin E."/>
            <person name="San Clemente H."/>
            <person name="Chen E.C.H."/>
            <person name="De La Providencia I."/>
            <person name="Hainaut M."/>
            <person name="Kuo A."/>
            <person name="Kohler A."/>
            <person name="Murat C."/>
            <person name="Tang N."/>
            <person name="Roy S."/>
            <person name="Loubradou J."/>
            <person name="Henrissat B."/>
            <person name="Grigoriev I.V."/>
            <person name="Corradi N."/>
            <person name="Roux C."/>
            <person name="Martin F.M."/>
        </authorList>
    </citation>
    <scope>NUCLEOTIDE SEQUENCE [LARGE SCALE GENOMIC DNA]</scope>
    <source>
        <strain evidence="2 3">DAOM 194757</strain>
    </source>
</reference>
<dbReference type="PANTHER" id="PTHR44329">
    <property type="entry name" value="SERINE/THREONINE-PROTEIN KINASE TNNI3K-RELATED"/>
    <property type="match status" value="1"/>
</dbReference>
<dbReference type="InterPro" id="IPR000719">
    <property type="entry name" value="Prot_kinase_dom"/>
</dbReference>
<keyword evidence="3" id="KW-1185">Reference proteome</keyword>
<dbReference type="Gene3D" id="1.10.510.10">
    <property type="entry name" value="Transferase(Phosphotransferase) domain 1"/>
    <property type="match status" value="1"/>
</dbReference>
<dbReference type="STRING" id="44941.A0A397W0H0"/>
<dbReference type="AlphaFoldDB" id="A0A397W0H0"/>
<dbReference type="InterPro" id="IPR001245">
    <property type="entry name" value="Ser-Thr/Tyr_kinase_cat_dom"/>
</dbReference>
<dbReference type="Pfam" id="PF07714">
    <property type="entry name" value="PK_Tyr_Ser-Thr"/>
    <property type="match status" value="1"/>
</dbReference>
<dbReference type="EMBL" id="QKWP01000094">
    <property type="protein sequence ID" value="RIB27561.1"/>
    <property type="molecule type" value="Genomic_DNA"/>
</dbReference>
<dbReference type="Proteomes" id="UP000266673">
    <property type="component" value="Unassembled WGS sequence"/>
</dbReference>
<dbReference type="OrthoDB" id="346907at2759"/>
<gene>
    <name evidence="2" type="ORF">C2G38_1953102</name>
</gene>
<dbReference type="PANTHER" id="PTHR44329:SF6">
    <property type="entry name" value="RECEPTOR-INTERACTING SERINE_THREONINE-PROTEIN KINASE 1"/>
    <property type="match status" value="1"/>
</dbReference>
<evidence type="ECO:0000313" key="3">
    <source>
        <dbReference type="Proteomes" id="UP000266673"/>
    </source>
</evidence>
<feature type="non-terminal residue" evidence="2">
    <location>
        <position position="1"/>
    </location>
</feature>
<dbReference type="GO" id="GO:0005524">
    <property type="term" value="F:ATP binding"/>
    <property type="evidence" value="ECO:0007669"/>
    <property type="project" value="InterPro"/>
</dbReference>
<keyword evidence="2" id="KW-0418">Kinase</keyword>
<comment type="caution">
    <text evidence="2">The sequence shown here is derived from an EMBL/GenBank/DDBJ whole genome shotgun (WGS) entry which is preliminary data.</text>
</comment>
<keyword evidence="2" id="KW-0808">Transferase</keyword>
<organism evidence="2 3">
    <name type="scientific">Gigaspora rosea</name>
    <dbReference type="NCBI Taxonomy" id="44941"/>
    <lineage>
        <taxon>Eukaryota</taxon>
        <taxon>Fungi</taxon>
        <taxon>Fungi incertae sedis</taxon>
        <taxon>Mucoromycota</taxon>
        <taxon>Glomeromycotina</taxon>
        <taxon>Glomeromycetes</taxon>
        <taxon>Diversisporales</taxon>
        <taxon>Gigasporaceae</taxon>
        <taxon>Gigaspora</taxon>
    </lineage>
</organism>
<name>A0A397W0H0_9GLOM</name>
<evidence type="ECO:0000259" key="1">
    <source>
        <dbReference type="PROSITE" id="PS50011"/>
    </source>
</evidence>
<sequence length="190" mass="21489">EKLRLLRTIANGLYSLHSIFKLIHRDFHSGNILIDGTGEPTIADLGLSKPMNASSDKNAIYGVIPYVAPEVLKGGKFTKKSDIYSFGMIIWEVINGCRPFSDRKHDEYLILDILDGLRPKIPSNILQELIELMNKCWHSDPLKRLYKYDDIVEPSVVMGHGHGRRTVRDGTSGTCPPRIFFVPDILRLNT</sequence>
<protein>
    <submittedName>
        <fullName evidence="2">Kinase-like domain-containing protein</fullName>
    </submittedName>
</protein>
<proteinExistence type="predicted"/>
<dbReference type="InterPro" id="IPR051681">
    <property type="entry name" value="Ser/Thr_Kinases-Pseudokinases"/>
</dbReference>
<evidence type="ECO:0000313" key="2">
    <source>
        <dbReference type="EMBL" id="RIB27561.1"/>
    </source>
</evidence>
<dbReference type="SUPFAM" id="SSF56112">
    <property type="entry name" value="Protein kinase-like (PK-like)"/>
    <property type="match status" value="1"/>
</dbReference>